<comment type="subcellular location">
    <subcellularLocation>
        <location evidence="1">Cell membrane</location>
        <topology evidence="1">Multi-pass membrane protein</topology>
    </subcellularLocation>
</comment>
<name>A0ABD3FQY7_9STRA</name>
<accession>A0ABD3FQY7</accession>
<dbReference type="AlphaFoldDB" id="A0ABD3FQY7"/>
<organism evidence="5 6">
    <name type="scientific">Phytophthora oleae</name>
    <dbReference type="NCBI Taxonomy" id="2107226"/>
    <lineage>
        <taxon>Eukaryota</taxon>
        <taxon>Sar</taxon>
        <taxon>Stramenopiles</taxon>
        <taxon>Oomycota</taxon>
        <taxon>Peronosporomycetes</taxon>
        <taxon>Peronosporales</taxon>
        <taxon>Peronosporaceae</taxon>
        <taxon>Phytophthora</taxon>
    </lineage>
</organism>
<evidence type="ECO:0000256" key="1">
    <source>
        <dbReference type="ARBA" id="ARBA00004651"/>
    </source>
</evidence>
<keyword evidence="3" id="KW-0472">Membrane</keyword>
<evidence type="ECO:0000256" key="2">
    <source>
        <dbReference type="ARBA" id="ARBA00022448"/>
    </source>
</evidence>
<dbReference type="PANTHER" id="PTHR45826:SF2">
    <property type="entry name" value="AMINO ACID TRANSPORTER"/>
    <property type="match status" value="1"/>
</dbReference>
<evidence type="ECO:0000313" key="5">
    <source>
        <dbReference type="EMBL" id="KAL3668746.1"/>
    </source>
</evidence>
<evidence type="ECO:0000256" key="3">
    <source>
        <dbReference type="ARBA" id="ARBA00022475"/>
    </source>
</evidence>
<keyword evidence="2" id="KW-0813">Transport</keyword>
<keyword evidence="6" id="KW-1185">Reference proteome</keyword>
<comment type="caution">
    <text evidence="5">The sequence shown here is derived from an EMBL/GenBank/DDBJ whole genome shotgun (WGS) entry which is preliminary data.</text>
</comment>
<feature type="chain" id="PRO_5044890202" evidence="4">
    <location>
        <begin position="16"/>
        <end position="180"/>
    </location>
</feature>
<evidence type="ECO:0000256" key="4">
    <source>
        <dbReference type="SAM" id="SignalP"/>
    </source>
</evidence>
<dbReference type="GO" id="GO:0005886">
    <property type="term" value="C:plasma membrane"/>
    <property type="evidence" value="ECO:0007669"/>
    <property type="project" value="UniProtKB-SubCell"/>
</dbReference>
<dbReference type="EMBL" id="JBIMZQ010000010">
    <property type="protein sequence ID" value="KAL3668746.1"/>
    <property type="molecule type" value="Genomic_DNA"/>
</dbReference>
<evidence type="ECO:0000313" key="6">
    <source>
        <dbReference type="Proteomes" id="UP001632037"/>
    </source>
</evidence>
<keyword evidence="4" id="KW-0732">Signal</keyword>
<dbReference type="Gene3D" id="1.20.1740.10">
    <property type="entry name" value="Amino acid/polyamine transporter I"/>
    <property type="match status" value="1"/>
</dbReference>
<protein>
    <submittedName>
        <fullName evidence="5">Uncharacterized protein</fullName>
    </submittedName>
</protein>
<dbReference type="PANTHER" id="PTHR45826">
    <property type="entry name" value="POLYAMINE TRANSPORTER PUT1"/>
    <property type="match status" value="1"/>
</dbReference>
<feature type="signal peptide" evidence="4">
    <location>
        <begin position="1"/>
        <end position="15"/>
    </location>
</feature>
<sequence length="180" mass="19681">MVPFVVLAIWGMVEASDCEALAEVRRSDIVYDDNGGFVSMPESIDIDWSILINTLFWNFNGAVSMSVFGGEVVNPGRTYPRATLISVLLIALTYIVRQDILRLYISMHDSLAVQVLQGITQLPDGVARLAFRVRALGDQVIEELSILSQFLDDEPAVLGLVGASRCRILGCCPATRSTST</sequence>
<proteinExistence type="predicted"/>
<gene>
    <name evidence="5" type="ORF">V7S43_006041</name>
</gene>
<reference evidence="5 6" key="1">
    <citation type="submission" date="2024-09" db="EMBL/GenBank/DDBJ databases">
        <title>Genome sequencing and assembly of Phytophthora oleae, isolate VK10A, causative agent of rot of olive drupes.</title>
        <authorList>
            <person name="Conti Taguali S."/>
            <person name="Riolo M."/>
            <person name="La Spada F."/>
            <person name="Cacciola S.O."/>
            <person name="Dionisio G."/>
        </authorList>
    </citation>
    <scope>NUCLEOTIDE SEQUENCE [LARGE SCALE GENOMIC DNA]</scope>
    <source>
        <strain evidence="5 6">VK10A</strain>
    </source>
</reference>
<dbReference type="Proteomes" id="UP001632037">
    <property type="component" value="Unassembled WGS sequence"/>
</dbReference>
<keyword evidence="3" id="KW-1003">Cell membrane</keyword>
<dbReference type="InterPro" id="IPR044566">
    <property type="entry name" value="RMV1-like"/>
</dbReference>